<gene>
    <name evidence="1" type="ORF">KPH14_003082</name>
</gene>
<reference evidence="1" key="1">
    <citation type="submission" date="2021-08" db="EMBL/GenBank/DDBJ databases">
        <authorList>
            <person name="Misof B."/>
            <person name="Oliver O."/>
            <person name="Podsiadlowski L."/>
            <person name="Donath A."/>
            <person name="Peters R."/>
            <person name="Mayer C."/>
            <person name="Rust J."/>
            <person name="Gunkel S."/>
            <person name="Lesny P."/>
            <person name="Martin S."/>
            <person name="Oeyen J.P."/>
            <person name="Petersen M."/>
            <person name="Panagiotis P."/>
            <person name="Wilbrandt J."/>
            <person name="Tanja T."/>
        </authorList>
    </citation>
    <scope>NUCLEOTIDE SEQUENCE</scope>
    <source>
        <strain evidence="1">GBR_01_08_01A</strain>
        <tissue evidence="1">Thorax + abdomen</tissue>
    </source>
</reference>
<keyword evidence="2" id="KW-1185">Reference proteome</keyword>
<dbReference type="EMBL" id="JAIFRP010000007">
    <property type="protein sequence ID" value="KAK2587365.1"/>
    <property type="molecule type" value="Genomic_DNA"/>
</dbReference>
<name>A0AAD9RXD2_9HYME</name>
<evidence type="ECO:0000313" key="2">
    <source>
        <dbReference type="Proteomes" id="UP001258017"/>
    </source>
</evidence>
<accession>A0AAD9RXD2</accession>
<reference evidence="1" key="2">
    <citation type="journal article" date="2023" name="Commun. Biol.">
        <title>Intrasexual cuticular hydrocarbon dimorphism in a wasp sheds light on hydrocarbon biosynthesis genes in Hymenoptera.</title>
        <authorList>
            <person name="Moris V.C."/>
            <person name="Podsiadlowski L."/>
            <person name="Martin S."/>
            <person name="Oeyen J.P."/>
            <person name="Donath A."/>
            <person name="Petersen M."/>
            <person name="Wilbrandt J."/>
            <person name="Misof B."/>
            <person name="Liedtke D."/>
            <person name="Thamm M."/>
            <person name="Scheiner R."/>
            <person name="Schmitt T."/>
            <person name="Niehuis O."/>
        </authorList>
    </citation>
    <scope>NUCLEOTIDE SEQUENCE</scope>
    <source>
        <strain evidence="1">GBR_01_08_01A</strain>
    </source>
</reference>
<dbReference type="AlphaFoldDB" id="A0AAD9RXD2"/>
<proteinExistence type="predicted"/>
<evidence type="ECO:0000313" key="1">
    <source>
        <dbReference type="EMBL" id="KAK2587365.1"/>
    </source>
</evidence>
<sequence length="91" mass="10161">MQEIPCRRAVLRVRVPRRYGGRTGLDRSGFDNSRRIIENAGSRSPLANGISRRPSPYALVPRPMAAAAILAAKHDYSSSDPFLLRQKEFGH</sequence>
<dbReference type="Proteomes" id="UP001258017">
    <property type="component" value="Unassembled WGS sequence"/>
</dbReference>
<organism evidence="1 2">
    <name type="scientific">Odynerus spinipes</name>
    <dbReference type="NCBI Taxonomy" id="1348599"/>
    <lineage>
        <taxon>Eukaryota</taxon>
        <taxon>Metazoa</taxon>
        <taxon>Ecdysozoa</taxon>
        <taxon>Arthropoda</taxon>
        <taxon>Hexapoda</taxon>
        <taxon>Insecta</taxon>
        <taxon>Pterygota</taxon>
        <taxon>Neoptera</taxon>
        <taxon>Endopterygota</taxon>
        <taxon>Hymenoptera</taxon>
        <taxon>Apocrita</taxon>
        <taxon>Aculeata</taxon>
        <taxon>Vespoidea</taxon>
        <taxon>Vespidae</taxon>
        <taxon>Eumeninae</taxon>
        <taxon>Odynerus</taxon>
    </lineage>
</organism>
<comment type="caution">
    <text evidence="1">The sequence shown here is derived from an EMBL/GenBank/DDBJ whole genome shotgun (WGS) entry which is preliminary data.</text>
</comment>
<protein>
    <submittedName>
        <fullName evidence="1">Uncharacterized protein</fullName>
    </submittedName>
</protein>